<proteinExistence type="predicted"/>
<gene>
    <name evidence="3" type="ORF">PVK37_04265</name>
</gene>
<name>A0ABY7ZRL2_9ACTN</name>
<keyword evidence="2" id="KW-0472">Membrane</keyword>
<evidence type="ECO:0000313" key="3">
    <source>
        <dbReference type="EMBL" id="WDZ85671.1"/>
    </source>
</evidence>
<feature type="region of interest" description="Disordered" evidence="1">
    <location>
        <begin position="1"/>
        <end position="22"/>
    </location>
</feature>
<dbReference type="Proteomes" id="UP001219605">
    <property type="component" value="Chromosome"/>
</dbReference>
<keyword evidence="4" id="KW-1185">Reference proteome</keyword>
<evidence type="ECO:0000313" key="4">
    <source>
        <dbReference type="Proteomes" id="UP001219605"/>
    </source>
</evidence>
<reference evidence="3 4" key="1">
    <citation type="submission" date="2023-02" db="EMBL/GenBank/DDBJ databases">
        <authorList>
            <person name="Mo P."/>
        </authorList>
    </citation>
    <scope>NUCLEOTIDE SEQUENCE [LARGE SCALE GENOMIC DNA]</scope>
    <source>
        <strain evidence="3 4">HUAS 3</strain>
    </source>
</reference>
<dbReference type="EMBL" id="CP118615">
    <property type="protein sequence ID" value="WDZ85671.1"/>
    <property type="molecule type" value="Genomic_DNA"/>
</dbReference>
<organism evidence="3 4">
    <name type="scientific">Micromonospora cathayae</name>
    <dbReference type="NCBI Taxonomy" id="3028804"/>
    <lineage>
        <taxon>Bacteria</taxon>
        <taxon>Bacillati</taxon>
        <taxon>Actinomycetota</taxon>
        <taxon>Actinomycetes</taxon>
        <taxon>Micromonosporales</taxon>
        <taxon>Micromonosporaceae</taxon>
        <taxon>Micromonospora</taxon>
    </lineage>
</organism>
<accession>A0ABY7ZRL2</accession>
<evidence type="ECO:0000256" key="2">
    <source>
        <dbReference type="SAM" id="Phobius"/>
    </source>
</evidence>
<feature type="transmembrane region" description="Helical" evidence="2">
    <location>
        <begin position="21"/>
        <end position="43"/>
    </location>
</feature>
<dbReference type="RefSeq" id="WP_275032408.1">
    <property type="nucleotide sequence ID" value="NZ_CP118615.1"/>
</dbReference>
<keyword evidence="2" id="KW-0812">Transmembrane</keyword>
<protein>
    <submittedName>
        <fullName evidence="3">Uncharacterized protein</fullName>
    </submittedName>
</protein>
<evidence type="ECO:0000256" key="1">
    <source>
        <dbReference type="SAM" id="MobiDB-lite"/>
    </source>
</evidence>
<keyword evidence="2" id="KW-1133">Transmembrane helix</keyword>
<sequence length="256" mass="26093">MSSHPEGRSGRAGTVRPASRGGTGSPVLAALTVLALVAGGWWWTAADPHADSVAAGTGVPSGVVPGLPRAGPAGLPYPDAAGLSRANAFPVPRPGQAGAAYSSRLDIQPDGGAARERRWPNGGIVAFVDPATGQAITAPSPEDLLALADSGSGPAPLGTVLWRENRVLTDNVREVRRQVAGITNARYRLLLLCHGPGDLTVRVWSGGSGRTEQEVRCDGALAVHGVYSSVGGPIVVRLAHPTAGPAEVNAVFLQLP</sequence>